<dbReference type="PATRIC" id="fig|579748.3.peg.1379"/>
<evidence type="ECO:0000256" key="4">
    <source>
        <dbReference type="ARBA" id="ARBA00022801"/>
    </source>
</evidence>
<keyword evidence="6" id="KW-0472">Membrane</keyword>
<name>A0A0F4NMA4_9VIBR</name>
<organism evidence="9 10">
    <name type="scientific">Vibrio galatheae</name>
    <dbReference type="NCBI Taxonomy" id="579748"/>
    <lineage>
        <taxon>Bacteria</taxon>
        <taxon>Pseudomonadati</taxon>
        <taxon>Pseudomonadota</taxon>
        <taxon>Gammaproteobacteria</taxon>
        <taxon>Vibrionales</taxon>
        <taxon>Vibrionaceae</taxon>
        <taxon>Vibrio</taxon>
    </lineage>
</organism>
<keyword evidence="10" id="KW-1185">Reference proteome</keyword>
<evidence type="ECO:0000259" key="8">
    <source>
        <dbReference type="PROSITE" id="PS50110"/>
    </source>
</evidence>
<dbReference type="SMART" id="SM00448">
    <property type="entry name" value="REC"/>
    <property type="match status" value="1"/>
</dbReference>
<evidence type="ECO:0000256" key="5">
    <source>
        <dbReference type="PROSITE-ProRule" id="PRU00169"/>
    </source>
</evidence>
<evidence type="ECO:0000313" key="10">
    <source>
        <dbReference type="Proteomes" id="UP000033673"/>
    </source>
</evidence>
<evidence type="ECO:0000256" key="2">
    <source>
        <dbReference type="ARBA" id="ARBA00012438"/>
    </source>
</evidence>
<keyword evidence="6" id="KW-1133">Transmembrane helix</keyword>
<dbReference type="Pfam" id="PF02518">
    <property type="entry name" value="HATPase_c"/>
    <property type="match status" value="1"/>
</dbReference>
<proteinExistence type="predicted"/>
<dbReference type="STRING" id="579748.TW81_06715"/>
<keyword evidence="6" id="KW-0812">Transmembrane</keyword>
<dbReference type="InterPro" id="IPR003594">
    <property type="entry name" value="HATPase_dom"/>
</dbReference>
<dbReference type="SMART" id="SM00387">
    <property type="entry name" value="HATPase_c"/>
    <property type="match status" value="1"/>
</dbReference>
<comment type="caution">
    <text evidence="9">The sequence shown here is derived from an EMBL/GenBank/DDBJ whole genome shotgun (WGS) entry which is preliminary data.</text>
</comment>
<dbReference type="InterPro" id="IPR036097">
    <property type="entry name" value="HisK_dim/P_sf"/>
</dbReference>
<accession>A0A0F4NMA4</accession>
<dbReference type="InterPro" id="IPR036890">
    <property type="entry name" value="HATPase_C_sf"/>
</dbReference>
<evidence type="ECO:0000256" key="6">
    <source>
        <dbReference type="SAM" id="Phobius"/>
    </source>
</evidence>
<comment type="catalytic activity">
    <reaction evidence="1">
        <text>ATP + protein L-histidine = ADP + protein N-phospho-L-histidine.</text>
        <dbReference type="EC" id="2.7.13.3"/>
    </reaction>
</comment>
<feature type="modified residue" description="4-aspartylphosphate" evidence="5">
    <location>
        <position position="616"/>
    </location>
</feature>
<dbReference type="EMBL" id="JXXV01000012">
    <property type="protein sequence ID" value="KJY84009.1"/>
    <property type="molecule type" value="Genomic_DNA"/>
</dbReference>
<dbReference type="GO" id="GO:0000155">
    <property type="term" value="F:phosphorelay sensor kinase activity"/>
    <property type="evidence" value="ECO:0007669"/>
    <property type="project" value="InterPro"/>
</dbReference>
<dbReference type="PROSITE" id="PS50110">
    <property type="entry name" value="RESPONSE_REGULATORY"/>
    <property type="match status" value="1"/>
</dbReference>
<dbReference type="PANTHER" id="PTHR43547:SF2">
    <property type="entry name" value="HYBRID SIGNAL TRANSDUCTION HISTIDINE KINASE C"/>
    <property type="match status" value="1"/>
</dbReference>
<reference evidence="9 10" key="1">
    <citation type="journal article" date="2015" name="BMC Genomics">
        <title>Genome mining reveals unlocked bioactive potential of marine Gram-negative bacteria.</title>
        <authorList>
            <person name="Machado H."/>
            <person name="Sonnenschein E.C."/>
            <person name="Melchiorsen J."/>
            <person name="Gram L."/>
        </authorList>
    </citation>
    <scope>NUCLEOTIDE SEQUENCE [LARGE SCALE GENOMIC DNA]</scope>
    <source>
        <strain evidence="9 10">S2757</strain>
    </source>
</reference>
<evidence type="ECO:0000256" key="1">
    <source>
        <dbReference type="ARBA" id="ARBA00000085"/>
    </source>
</evidence>
<feature type="transmembrane region" description="Helical" evidence="6">
    <location>
        <begin position="72"/>
        <end position="92"/>
    </location>
</feature>
<dbReference type="PRINTS" id="PR00344">
    <property type="entry name" value="BCTRLSENSOR"/>
</dbReference>
<keyword evidence="3 5" id="KW-0597">Phosphoprotein</keyword>
<dbReference type="Gene3D" id="1.10.287.130">
    <property type="match status" value="1"/>
</dbReference>
<dbReference type="InterPro" id="IPR001789">
    <property type="entry name" value="Sig_transdc_resp-reg_receiver"/>
</dbReference>
<dbReference type="OrthoDB" id="8573961at2"/>
<dbReference type="SUPFAM" id="SSF55874">
    <property type="entry name" value="ATPase domain of HSP90 chaperone/DNA topoisomerase II/histidine kinase"/>
    <property type="match status" value="1"/>
</dbReference>
<dbReference type="SUPFAM" id="SSF47384">
    <property type="entry name" value="Homodimeric domain of signal transducing histidine kinase"/>
    <property type="match status" value="1"/>
</dbReference>
<dbReference type="InterPro" id="IPR005467">
    <property type="entry name" value="His_kinase_dom"/>
</dbReference>
<sequence length="684" mass="78311">MNVAKKIYQYADPNLELVGWMGALGFPAYYYIWTYLYPQPYENAPLRFFCALMLLALALRKHIPPPYQRYLPYYYLASITICLPFFFSFMMFMNEWSTVWAMSFMSSIFLHVLLVHETRVMLLQATIAILSAYLLSYGLDHAPSHVESEVVVIWPYIPIFLFTYIFGNLFYFRNQVEHESKVSIAKSFGAGIAHEMRNPLSALKTSIDVLDSSLPAVKTIQGDKAQIDKIEIERMKEVLTGADEVIRNGNEAIDLLLTSIDQSRVSSSTFRRHSVEHVVRQSLASFSYPSDHAKRAVSLHVEQDFDFFGSDTLLKYALYNLLKNSLYYQNGEEFKVAITISRDQDVNALYFEDNGVGIEKDKIGFVFKDFYTSGKSSSYGLGLPFCKRVMHAFGGQIRCESELGEWTRFTLKFPQYESQKVSTIKQEIIRTKSVLYIGDDKSVRRKLNEFTFYSGAACDVVSFEQARVKEEYEFEYDLILIDLDGCSEQEYLMLESQLHFTEAKIVMLYTQAGQYHNRFSRFLTFYPKDKAQFVVDIHQCIDALIFDNSEPNRNLIPKQAKPVVGKRILVADDNESIRLFTSILLNKQGYQVSQAGDGNEVIDVLNSEAVDLILMDLEMPILDGLETTVVIRESEALYANVPILGHTGDSREETLSKIEQAGMNGYLLKPVDKTKLLDKLADYI</sequence>
<feature type="transmembrane region" description="Helical" evidence="6">
    <location>
        <begin position="151"/>
        <end position="172"/>
    </location>
</feature>
<dbReference type="Gene3D" id="3.30.565.10">
    <property type="entry name" value="Histidine kinase-like ATPase, C-terminal domain"/>
    <property type="match status" value="1"/>
</dbReference>
<feature type="domain" description="Response regulatory" evidence="8">
    <location>
        <begin position="567"/>
        <end position="684"/>
    </location>
</feature>
<dbReference type="InterPro" id="IPR004358">
    <property type="entry name" value="Sig_transdc_His_kin-like_C"/>
</dbReference>
<feature type="transmembrane region" description="Helical" evidence="6">
    <location>
        <begin position="98"/>
        <end position="115"/>
    </location>
</feature>
<feature type="transmembrane region" description="Helical" evidence="6">
    <location>
        <begin position="15"/>
        <end position="32"/>
    </location>
</feature>
<keyword evidence="4" id="KW-0378">Hydrolase</keyword>
<dbReference type="GO" id="GO:0016787">
    <property type="term" value="F:hydrolase activity"/>
    <property type="evidence" value="ECO:0007669"/>
    <property type="project" value="UniProtKB-KW"/>
</dbReference>
<feature type="domain" description="Histidine kinase" evidence="7">
    <location>
        <begin position="191"/>
        <end position="417"/>
    </location>
</feature>
<dbReference type="CDD" id="cd17546">
    <property type="entry name" value="REC_hyHK_CKI1_RcsC-like"/>
    <property type="match status" value="1"/>
</dbReference>
<dbReference type="EC" id="2.7.13.3" evidence="2"/>
<feature type="transmembrane region" description="Helical" evidence="6">
    <location>
        <begin position="44"/>
        <end position="60"/>
    </location>
</feature>
<evidence type="ECO:0000259" key="7">
    <source>
        <dbReference type="PROSITE" id="PS50109"/>
    </source>
</evidence>
<dbReference type="AlphaFoldDB" id="A0A0F4NMA4"/>
<dbReference type="RefSeq" id="WP_045954929.1">
    <property type="nucleotide sequence ID" value="NZ_JXXV01000012.1"/>
</dbReference>
<dbReference type="SUPFAM" id="SSF52172">
    <property type="entry name" value="CheY-like"/>
    <property type="match status" value="1"/>
</dbReference>
<evidence type="ECO:0000256" key="3">
    <source>
        <dbReference type="ARBA" id="ARBA00022553"/>
    </source>
</evidence>
<dbReference type="InterPro" id="IPR011006">
    <property type="entry name" value="CheY-like_superfamily"/>
</dbReference>
<dbReference type="PROSITE" id="PS50109">
    <property type="entry name" value="HIS_KIN"/>
    <property type="match status" value="1"/>
</dbReference>
<dbReference type="Gene3D" id="3.40.50.2300">
    <property type="match status" value="1"/>
</dbReference>
<evidence type="ECO:0000313" key="9">
    <source>
        <dbReference type="EMBL" id="KJY84009.1"/>
    </source>
</evidence>
<gene>
    <name evidence="9" type="ORF">TW81_06715</name>
</gene>
<dbReference type="Pfam" id="PF00072">
    <property type="entry name" value="Response_reg"/>
    <property type="match status" value="1"/>
</dbReference>
<dbReference type="InterPro" id="IPR003661">
    <property type="entry name" value="HisK_dim/P_dom"/>
</dbReference>
<dbReference type="CDD" id="cd00082">
    <property type="entry name" value="HisKA"/>
    <property type="match status" value="1"/>
</dbReference>
<feature type="transmembrane region" description="Helical" evidence="6">
    <location>
        <begin position="122"/>
        <end position="139"/>
    </location>
</feature>
<protein>
    <recommendedName>
        <fullName evidence="2">histidine kinase</fullName>
        <ecNumber evidence="2">2.7.13.3</ecNumber>
    </recommendedName>
</protein>
<dbReference type="Proteomes" id="UP000033673">
    <property type="component" value="Unassembled WGS sequence"/>
</dbReference>
<dbReference type="PANTHER" id="PTHR43547">
    <property type="entry name" value="TWO-COMPONENT HISTIDINE KINASE"/>
    <property type="match status" value="1"/>
</dbReference>